<protein>
    <submittedName>
        <fullName evidence="1">Uncharacterized protein</fullName>
    </submittedName>
</protein>
<dbReference type="EMBL" id="CP034998">
    <property type="protein sequence ID" value="QAS79492.1"/>
    <property type="molecule type" value="Genomic_DNA"/>
</dbReference>
<gene>
    <name evidence="1" type="ORF">CO657_16090</name>
</gene>
<dbReference type="AlphaFoldDB" id="A0AAE5TXZ0"/>
<accession>A0AAE5TXZ0</accession>
<organism evidence="1 2">
    <name type="scientific">Rhizobium acidisoli</name>
    <dbReference type="NCBI Taxonomy" id="1538158"/>
    <lineage>
        <taxon>Bacteria</taxon>
        <taxon>Pseudomonadati</taxon>
        <taxon>Pseudomonadota</taxon>
        <taxon>Alphaproteobacteria</taxon>
        <taxon>Hyphomicrobiales</taxon>
        <taxon>Rhizobiaceae</taxon>
        <taxon>Rhizobium/Agrobacterium group</taxon>
        <taxon>Rhizobium</taxon>
    </lineage>
</organism>
<dbReference type="Proteomes" id="UP000220927">
    <property type="component" value="Chromosome"/>
</dbReference>
<keyword evidence="2" id="KW-1185">Reference proteome</keyword>
<evidence type="ECO:0000313" key="1">
    <source>
        <dbReference type="EMBL" id="QAS79492.1"/>
    </source>
</evidence>
<name>A0AAE5TXZ0_9HYPH</name>
<reference evidence="1 2" key="1">
    <citation type="submission" date="2019-01" db="EMBL/GenBank/DDBJ databases">
        <title>Genomic insights into the origins and evolution of symbiotic genes in the Phaseolus vulgaris microsymbionts.</title>
        <authorList>
            <person name="Tong W."/>
        </authorList>
    </citation>
    <scope>NUCLEOTIDE SEQUENCE [LARGE SCALE GENOMIC DNA]</scope>
    <source>
        <strain evidence="1 2">FH23</strain>
    </source>
</reference>
<dbReference type="KEGG" id="rad:CO657_16090"/>
<proteinExistence type="predicted"/>
<sequence>MVNISTMKHTKIAGSRTPISQRPRLHLGNIYRTGLSYDRPFGSINNCSLDLEGDSDFALLRTIGKVKT</sequence>
<evidence type="ECO:0000313" key="2">
    <source>
        <dbReference type="Proteomes" id="UP000220927"/>
    </source>
</evidence>